<accession>A0A0J7ZGE0</accession>
<proteinExistence type="predicted"/>
<dbReference type="EMBL" id="LFNT01000014">
    <property type="protein sequence ID" value="KMS74243.1"/>
    <property type="molecule type" value="Genomic_DNA"/>
</dbReference>
<feature type="transmembrane region" description="Helical" evidence="1">
    <location>
        <begin position="31"/>
        <end position="50"/>
    </location>
</feature>
<dbReference type="PATRIC" id="fig|1938.3.peg.8610"/>
<keyword evidence="1" id="KW-0472">Membrane</keyword>
<evidence type="ECO:0000313" key="4">
    <source>
        <dbReference type="Proteomes" id="UP000037432"/>
    </source>
</evidence>
<keyword evidence="1" id="KW-0812">Transmembrane</keyword>
<comment type="caution">
    <text evidence="3">The sequence shown here is derived from an EMBL/GenBank/DDBJ whole genome shotgun (WGS) entry which is preliminary data.</text>
</comment>
<evidence type="ECO:0000256" key="1">
    <source>
        <dbReference type="SAM" id="Phobius"/>
    </source>
</evidence>
<keyword evidence="1" id="KW-1133">Transmembrane helix</keyword>
<dbReference type="Proteomes" id="UP000037432">
    <property type="component" value="Unassembled WGS sequence"/>
</dbReference>
<organism evidence="3 4">
    <name type="scientific">Streptomyces viridochromogenes</name>
    <dbReference type="NCBI Taxonomy" id="1938"/>
    <lineage>
        <taxon>Bacteria</taxon>
        <taxon>Bacillati</taxon>
        <taxon>Actinomycetota</taxon>
        <taxon>Actinomycetes</taxon>
        <taxon>Kitasatosporales</taxon>
        <taxon>Streptomycetaceae</taxon>
        <taxon>Streptomyces</taxon>
    </lineage>
</organism>
<protein>
    <recommendedName>
        <fullName evidence="2">TadE-like domain-containing protein</fullName>
    </recommendedName>
</protein>
<dbReference type="Pfam" id="PF07811">
    <property type="entry name" value="TadE"/>
    <property type="match status" value="1"/>
</dbReference>
<sequence>MSATRVRPWRHLAGRQWWREDRGATALDMSMVVPLAFLLVFTLIQGGIWFHGRSVAHHAAQQAVDAQRAYDAAPGAGEAAAGEFLARMGGSLNGAAVRVSDDGETVSVSVEGNVINLVPGWSGRVSQSVQAPVEKFRP</sequence>
<reference evidence="3 4" key="1">
    <citation type="submission" date="2015-06" db="EMBL/GenBank/DDBJ databases">
        <authorList>
            <person name="Ju K.-S."/>
            <person name="Doroghazi J.R."/>
            <person name="Metcalf W.W."/>
        </authorList>
    </citation>
    <scope>NUCLEOTIDE SEQUENCE [LARGE SCALE GENOMIC DNA]</scope>
    <source>
        <strain evidence="3 4">NRRL 3414</strain>
    </source>
</reference>
<gene>
    <name evidence="3" type="ORF">ACM01_15120</name>
</gene>
<evidence type="ECO:0000259" key="2">
    <source>
        <dbReference type="Pfam" id="PF07811"/>
    </source>
</evidence>
<feature type="domain" description="TadE-like" evidence="2">
    <location>
        <begin position="23"/>
        <end position="64"/>
    </location>
</feature>
<dbReference type="OrthoDB" id="4220102at2"/>
<evidence type="ECO:0000313" key="3">
    <source>
        <dbReference type="EMBL" id="KMS74243.1"/>
    </source>
</evidence>
<dbReference type="AlphaFoldDB" id="A0A0J7ZGE0"/>
<dbReference type="RefSeq" id="WP_048581720.1">
    <property type="nucleotide sequence ID" value="NZ_LFNT01000014.1"/>
</dbReference>
<dbReference type="InterPro" id="IPR012495">
    <property type="entry name" value="TadE-like_dom"/>
</dbReference>
<name>A0A0J7ZGE0_STRVR</name>